<keyword evidence="2" id="KW-1185">Reference proteome</keyword>
<protein>
    <submittedName>
        <fullName evidence="1">Uncharacterized protein</fullName>
    </submittedName>
</protein>
<proteinExistence type="predicted"/>
<dbReference type="EMBL" id="JAIWYP010000002">
    <property type="protein sequence ID" value="KAH3867267.1"/>
    <property type="molecule type" value="Genomic_DNA"/>
</dbReference>
<name>A0A9D4M112_DREPO</name>
<reference evidence="1" key="2">
    <citation type="submission" date="2020-11" db="EMBL/GenBank/DDBJ databases">
        <authorList>
            <person name="McCartney M.A."/>
            <person name="Auch B."/>
            <person name="Kono T."/>
            <person name="Mallez S."/>
            <person name="Becker A."/>
            <person name="Gohl D.M."/>
            <person name="Silverstein K.A.T."/>
            <person name="Koren S."/>
            <person name="Bechman K.B."/>
            <person name="Herman A."/>
            <person name="Abrahante J.E."/>
            <person name="Garbe J."/>
        </authorList>
    </citation>
    <scope>NUCLEOTIDE SEQUENCE</scope>
    <source>
        <strain evidence="1">Duluth1</strain>
        <tissue evidence="1">Whole animal</tissue>
    </source>
</reference>
<comment type="caution">
    <text evidence="1">The sequence shown here is derived from an EMBL/GenBank/DDBJ whole genome shotgun (WGS) entry which is preliminary data.</text>
</comment>
<accession>A0A9D4M112</accession>
<dbReference type="AlphaFoldDB" id="A0A9D4M112"/>
<evidence type="ECO:0000313" key="1">
    <source>
        <dbReference type="EMBL" id="KAH3867267.1"/>
    </source>
</evidence>
<dbReference type="Proteomes" id="UP000828390">
    <property type="component" value="Unassembled WGS sequence"/>
</dbReference>
<evidence type="ECO:0000313" key="2">
    <source>
        <dbReference type="Proteomes" id="UP000828390"/>
    </source>
</evidence>
<gene>
    <name evidence="1" type="ORF">DPMN_030393</name>
</gene>
<organism evidence="1 2">
    <name type="scientific">Dreissena polymorpha</name>
    <name type="common">Zebra mussel</name>
    <name type="synonym">Mytilus polymorpha</name>
    <dbReference type="NCBI Taxonomy" id="45954"/>
    <lineage>
        <taxon>Eukaryota</taxon>
        <taxon>Metazoa</taxon>
        <taxon>Spiralia</taxon>
        <taxon>Lophotrochozoa</taxon>
        <taxon>Mollusca</taxon>
        <taxon>Bivalvia</taxon>
        <taxon>Autobranchia</taxon>
        <taxon>Heteroconchia</taxon>
        <taxon>Euheterodonta</taxon>
        <taxon>Imparidentia</taxon>
        <taxon>Neoheterodontei</taxon>
        <taxon>Myida</taxon>
        <taxon>Dreissenoidea</taxon>
        <taxon>Dreissenidae</taxon>
        <taxon>Dreissena</taxon>
    </lineage>
</organism>
<sequence>MQERDNSMTTIRQCDNDSATIRWRHGEERAIFRSDKVHHRSTNAKSKFGTARRKFVDVRSSSRIRTSSDCNKLLIEGEEREEGETELCGSESGY</sequence>
<reference evidence="1" key="1">
    <citation type="journal article" date="2019" name="bioRxiv">
        <title>The Genome of the Zebra Mussel, Dreissena polymorpha: A Resource for Invasive Species Research.</title>
        <authorList>
            <person name="McCartney M.A."/>
            <person name="Auch B."/>
            <person name="Kono T."/>
            <person name="Mallez S."/>
            <person name="Zhang Y."/>
            <person name="Obille A."/>
            <person name="Becker A."/>
            <person name="Abrahante J.E."/>
            <person name="Garbe J."/>
            <person name="Badalamenti J.P."/>
            <person name="Herman A."/>
            <person name="Mangelson H."/>
            <person name="Liachko I."/>
            <person name="Sullivan S."/>
            <person name="Sone E.D."/>
            <person name="Koren S."/>
            <person name="Silverstein K.A.T."/>
            <person name="Beckman K.B."/>
            <person name="Gohl D.M."/>
        </authorList>
    </citation>
    <scope>NUCLEOTIDE SEQUENCE</scope>
    <source>
        <strain evidence="1">Duluth1</strain>
        <tissue evidence="1">Whole animal</tissue>
    </source>
</reference>